<proteinExistence type="predicted"/>
<dbReference type="Proteomes" id="UP001597187">
    <property type="component" value="Unassembled WGS sequence"/>
</dbReference>
<dbReference type="RefSeq" id="WP_305794362.1">
    <property type="nucleotide sequence ID" value="NZ_JALXFV010000003.1"/>
</dbReference>
<gene>
    <name evidence="2" type="ORF">ACFSBT_05585</name>
</gene>
<name>A0ABD6ASC4_9EURY</name>
<evidence type="ECO:0000256" key="1">
    <source>
        <dbReference type="SAM" id="MobiDB-lite"/>
    </source>
</evidence>
<evidence type="ECO:0000313" key="3">
    <source>
        <dbReference type="Proteomes" id="UP001597187"/>
    </source>
</evidence>
<dbReference type="EMBL" id="JBHUDC010000003">
    <property type="protein sequence ID" value="MFD1512753.1"/>
    <property type="molecule type" value="Genomic_DNA"/>
</dbReference>
<protein>
    <submittedName>
        <fullName evidence="2">Uncharacterized protein</fullName>
    </submittedName>
</protein>
<reference evidence="2 3" key="1">
    <citation type="journal article" date="2019" name="Int. J. Syst. Evol. Microbiol.">
        <title>The Global Catalogue of Microorganisms (GCM) 10K type strain sequencing project: providing services to taxonomists for standard genome sequencing and annotation.</title>
        <authorList>
            <consortium name="The Broad Institute Genomics Platform"/>
            <consortium name="The Broad Institute Genome Sequencing Center for Infectious Disease"/>
            <person name="Wu L."/>
            <person name="Ma J."/>
        </authorList>
    </citation>
    <scope>NUCLEOTIDE SEQUENCE [LARGE SCALE GENOMIC DNA]</scope>
    <source>
        <strain evidence="2 3">CGMCC 1.12563</strain>
    </source>
</reference>
<accession>A0ABD6ASC4</accession>
<keyword evidence="3" id="KW-1185">Reference proteome</keyword>
<feature type="region of interest" description="Disordered" evidence="1">
    <location>
        <begin position="18"/>
        <end position="40"/>
    </location>
</feature>
<dbReference type="AlphaFoldDB" id="A0ABD6ASC4"/>
<comment type="caution">
    <text evidence="2">The sequence shown here is derived from an EMBL/GenBank/DDBJ whole genome shotgun (WGS) entry which is preliminary data.</text>
</comment>
<sequence length="40" mass="4562">MTTYRWPRDRRVLAPTCAPRHVGGSVDRATPLTARRRARG</sequence>
<evidence type="ECO:0000313" key="2">
    <source>
        <dbReference type="EMBL" id="MFD1512753.1"/>
    </source>
</evidence>
<organism evidence="2 3">
    <name type="scientific">Halomarina rubra</name>
    <dbReference type="NCBI Taxonomy" id="2071873"/>
    <lineage>
        <taxon>Archaea</taxon>
        <taxon>Methanobacteriati</taxon>
        <taxon>Methanobacteriota</taxon>
        <taxon>Stenosarchaea group</taxon>
        <taxon>Halobacteria</taxon>
        <taxon>Halobacteriales</taxon>
        <taxon>Natronomonadaceae</taxon>
        <taxon>Halomarina</taxon>
    </lineage>
</organism>